<evidence type="ECO:0000256" key="2">
    <source>
        <dbReference type="ARBA" id="ARBA00022692"/>
    </source>
</evidence>
<feature type="transmembrane region" description="Helical" evidence="5">
    <location>
        <begin position="207"/>
        <end position="225"/>
    </location>
</feature>
<feature type="transmembrane region" description="Helical" evidence="5">
    <location>
        <begin position="105"/>
        <end position="121"/>
    </location>
</feature>
<evidence type="ECO:0000313" key="7">
    <source>
        <dbReference type="EMBL" id="QEA04949.1"/>
    </source>
</evidence>
<evidence type="ECO:0000256" key="1">
    <source>
        <dbReference type="ARBA" id="ARBA00004141"/>
    </source>
</evidence>
<dbReference type="PANTHER" id="PTHR10846">
    <property type="entry name" value="SODIUM/POTASSIUM/CALCIUM EXCHANGER"/>
    <property type="match status" value="1"/>
</dbReference>
<feature type="domain" description="Sodium/calcium exchanger membrane region" evidence="6">
    <location>
        <begin position="173"/>
        <end position="317"/>
    </location>
</feature>
<dbReference type="GO" id="GO:0005886">
    <property type="term" value="C:plasma membrane"/>
    <property type="evidence" value="ECO:0007669"/>
    <property type="project" value="TreeGrafter"/>
</dbReference>
<dbReference type="InterPro" id="IPR004837">
    <property type="entry name" value="NaCa_Exmemb"/>
</dbReference>
<dbReference type="EMBL" id="MN079092">
    <property type="protein sequence ID" value="QEA04949.1"/>
    <property type="molecule type" value="Genomic_DNA"/>
</dbReference>
<feature type="transmembrane region" description="Helical" evidence="5">
    <location>
        <begin position="74"/>
        <end position="93"/>
    </location>
</feature>
<evidence type="ECO:0000256" key="4">
    <source>
        <dbReference type="ARBA" id="ARBA00023136"/>
    </source>
</evidence>
<feature type="transmembrane region" description="Helical" evidence="5">
    <location>
        <begin position="127"/>
        <end position="145"/>
    </location>
</feature>
<dbReference type="Gene3D" id="1.20.1420.30">
    <property type="entry name" value="NCX, central ion-binding region"/>
    <property type="match status" value="2"/>
</dbReference>
<keyword evidence="2 5" id="KW-0812">Transmembrane</keyword>
<comment type="subcellular location">
    <subcellularLocation>
        <location evidence="1">Membrane</location>
        <topology evidence="1">Multi-pass membrane protein</topology>
    </subcellularLocation>
</comment>
<dbReference type="Pfam" id="PF01699">
    <property type="entry name" value="Na_Ca_ex"/>
    <property type="match status" value="2"/>
</dbReference>
<evidence type="ECO:0000256" key="5">
    <source>
        <dbReference type="SAM" id="Phobius"/>
    </source>
</evidence>
<reference evidence="7" key="1">
    <citation type="submission" date="2019-06" db="EMBL/GenBank/DDBJ databases">
        <authorList>
            <person name="Murdoch R.W."/>
            <person name="Fathepure B."/>
        </authorList>
    </citation>
    <scope>NUCLEOTIDE SEQUENCE</scope>
</reference>
<feature type="transmembrane region" description="Helical" evidence="5">
    <location>
        <begin position="302"/>
        <end position="318"/>
    </location>
</feature>
<feature type="transmembrane region" description="Helical" evidence="5">
    <location>
        <begin position="38"/>
        <end position="62"/>
    </location>
</feature>
<feature type="transmembrane region" description="Helical" evidence="5">
    <location>
        <begin position="272"/>
        <end position="290"/>
    </location>
</feature>
<sequence length="321" mass="33588">MLPALLTIVVGFVALTWSADRFVIGASGTARHLGIPTLIIGLTIVGIGTSAPEMLVSAIAAWQGSPGLAVGNALGSNITNVGLILGATALIVPLQVRSRLLRREIPLLFAIMALAFVFLLDGRLERWEGLVLLAGMAALLTWMGIQGRNGEEPDPLSAEFESEIPTDQPLRTSLLWLAVGLVVLLASSRALVWAAVSIAEALGVSDLVIGLTIVALGTSLPELAASFASARKGEHDIAIGNVIGSNMFNLLGVMGVAGAINPLDSDPATLYRDIPVMAGITLVFAVMAFSRYGHGRINRIEGALLLAAYIGYQALLYVCET</sequence>
<dbReference type="InterPro" id="IPR004481">
    <property type="entry name" value="K/Na/Ca-exchanger"/>
</dbReference>
<dbReference type="InterPro" id="IPR044880">
    <property type="entry name" value="NCX_ion-bd_dom_sf"/>
</dbReference>
<name>A0A5B8R789_9ZZZZ</name>
<evidence type="ECO:0000259" key="6">
    <source>
        <dbReference type="Pfam" id="PF01699"/>
    </source>
</evidence>
<keyword evidence="4 5" id="KW-0472">Membrane</keyword>
<dbReference type="AlphaFoldDB" id="A0A5B8R789"/>
<organism evidence="7">
    <name type="scientific">uncultured organism</name>
    <dbReference type="NCBI Taxonomy" id="155900"/>
    <lineage>
        <taxon>unclassified sequences</taxon>
        <taxon>environmental samples</taxon>
    </lineage>
</organism>
<evidence type="ECO:0000256" key="3">
    <source>
        <dbReference type="ARBA" id="ARBA00022989"/>
    </source>
</evidence>
<protein>
    <submittedName>
        <fullName evidence="7">Inner membrane protein YrbG</fullName>
    </submittedName>
</protein>
<feature type="transmembrane region" description="Helical" evidence="5">
    <location>
        <begin position="174"/>
        <end position="195"/>
    </location>
</feature>
<accession>A0A5B8R789</accession>
<gene>
    <name evidence="7" type="primary">yrbG_1</name>
    <name evidence="7" type="ORF">KBTEX_01267</name>
</gene>
<keyword evidence="3 5" id="KW-1133">Transmembrane helix</keyword>
<dbReference type="GO" id="GO:0008273">
    <property type="term" value="F:calcium, potassium:sodium antiporter activity"/>
    <property type="evidence" value="ECO:0007669"/>
    <property type="project" value="TreeGrafter"/>
</dbReference>
<feature type="transmembrane region" description="Helical" evidence="5">
    <location>
        <begin position="237"/>
        <end position="260"/>
    </location>
</feature>
<proteinExistence type="predicted"/>
<dbReference type="GO" id="GO:0005262">
    <property type="term" value="F:calcium channel activity"/>
    <property type="evidence" value="ECO:0007669"/>
    <property type="project" value="TreeGrafter"/>
</dbReference>
<feature type="domain" description="Sodium/calcium exchanger membrane region" evidence="6">
    <location>
        <begin position="4"/>
        <end position="142"/>
    </location>
</feature>
<dbReference type="NCBIfam" id="TIGR00367">
    <property type="entry name" value="calcium/sodium antiporter"/>
    <property type="match status" value="1"/>
</dbReference>
<feature type="transmembrane region" description="Helical" evidence="5">
    <location>
        <begin position="6"/>
        <end position="26"/>
    </location>
</feature>
<dbReference type="PANTHER" id="PTHR10846:SF8">
    <property type="entry name" value="INNER MEMBRANE PROTEIN YRBG"/>
    <property type="match status" value="1"/>
</dbReference>